<comment type="catalytic activity">
    <reaction evidence="7">
        <text>5-O-(1-carboxyvinyl)-3-phosphoshikimate = chorismate + phosphate</text>
        <dbReference type="Rhea" id="RHEA:21020"/>
        <dbReference type="ChEBI" id="CHEBI:29748"/>
        <dbReference type="ChEBI" id="CHEBI:43474"/>
        <dbReference type="ChEBI" id="CHEBI:57701"/>
        <dbReference type="EC" id="4.2.3.5"/>
    </reaction>
</comment>
<dbReference type="GeneID" id="97549294"/>
<comment type="caution">
    <text evidence="8">The sequence shown here is derived from an EMBL/GenBank/DDBJ whole genome shotgun (WGS) entry which is preliminary data.</text>
</comment>
<keyword evidence="7" id="KW-0521">NADP</keyword>
<dbReference type="PANTHER" id="PTHR21085:SF0">
    <property type="entry name" value="CHORISMATE SYNTHASE"/>
    <property type="match status" value="1"/>
</dbReference>
<dbReference type="PIRSF" id="PIRSF001456">
    <property type="entry name" value="Chorismate_synth"/>
    <property type="match status" value="1"/>
</dbReference>
<dbReference type="InterPro" id="IPR000453">
    <property type="entry name" value="Chorismate_synth"/>
</dbReference>
<feature type="binding site" evidence="7">
    <location>
        <begin position="270"/>
        <end position="274"/>
    </location>
    <ligand>
        <name>FMN</name>
        <dbReference type="ChEBI" id="CHEBI:58210"/>
    </ligand>
</feature>
<dbReference type="AlphaFoldDB" id="A0A2V2N7J3"/>
<dbReference type="EMBL" id="QGMY01000002">
    <property type="protein sequence ID" value="PWR74495.1"/>
    <property type="molecule type" value="Genomic_DNA"/>
</dbReference>
<dbReference type="SUPFAM" id="SSF103263">
    <property type="entry name" value="Chorismate synthase, AroC"/>
    <property type="match status" value="1"/>
</dbReference>
<dbReference type="GO" id="GO:0010181">
    <property type="term" value="F:FMN binding"/>
    <property type="evidence" value="ECO:0007669"/>
    <property type="project" value="TreeGrafter"/>
</dbReference>
<sequence>MNTLGRSFRVTTFGESHGAAIGAVIDGCPPGVQLSVEDIQPFLDRRKPGTSDLVTPRRESDLVEILSGVFQGKTTGTPIGLIIRNQSARSSDYEHLRDLFRPGHADRTYFEKYGIRDHRGGGRSSGRETAGRVAAGAVAAICLKRRNISIVGKIVEIHGNSDPVMFEQEIREARDRGDSVGGIISLTITGCPSGLGDPVFGKLDGLLAGALMGIGGVKGIEIGAGYAAARMFGSEHNDPMIPGGYLSNNAGGILGGISNGQDISIKLAVKPTPSICTPQSTIDLEGNPRTIVVGGRHDPCIALRIVPVAEAMAALVILDTLLEQDKYAAWREPGSQEL</sequence>
<evidence type="ECO:0000256" key="3">
    <source>
        <dbReference type="ARBA" id="ARBA00013036"/>
    </source>
</evidence>
<keyword evidence="7" id="KW-0285">Flavoprotein</keyword>
<proteinExistence type="inferred from homology"/>
<dbReference type="CDD" id="cd07304">
    <property type="entry name" value="Chorismate_synthase"/>
    <property type="match status" value="1"/>
</dbReference>
<dbReference type="PROSITE" id="PS00789">
    <property type="entry name" value="CHORISMATE_SYNTHASE_3"/>
    <property type="match status" value="1"/>
</dbReference>
<accession>A0A2V2N7J3</accession>
<evidence type="ECO:0000256" key="5">
    <source>
        <dbReference type="ARBA" id="ARBA00023141"/>
    </source>
</evidence>
<evidence type="ECO:0000256" key="7">
    <source>
        <dbReference type="HAMAP-Rule" id="MF_00300"/>
    </source>
</evidence>
<feature type="binding site" evidence="7">
    <location>
        <position position="296"/>
    </location>
    <ligand>
        <name>FMN</name>
        <dbReference type="ChEBI" id="CHEBI:58210"/>
    </ligand>
</feature>
<evidence type="ECO:0000313" key="8">
    <source>
        <dbReference type="EMBL" id="PWR74495.1"/>
    </source>
</evidence>
<evidence type="ECO:0000256" key="1">
    <source>
        <dbReference type="ARBA" id="ARBA00005044"/>
    </source>
</evidence>
<evidence type="ECO:0000313" key="9">
    <source>
        <dbReference type="Proteomes" id="UP000245657"/>
    </source>
</evidence>
<dbReference type="Gene3D" id="3.60.150.10">
    <property type="entry name" value="Chorismate synthase AroC"/>
    <property type="match status" value="2"/>
</dbReference>
<dbReference type="GO" id="GO:0009073">
    <property type="term" value="P:aromatic amino acid family biosynthetic process"/>
    <property type="evidence" value="ECO:0007669"/>
    <property type="project" value="UniProtKB-KW"/>
</dbReference>
<keyword evidence="4 7" id="KW-0028">Amino-acid biosynthesis</keyword>
<keyword evidence="7" id="KW-0288">FMN</keyword>
<dbReference type="UniPathway" id="UPA00053">
    <property type="reaction ID" value="UER00090"/>
</dbReference>
<dbReference type="GO" id="GO:0009423">
    <property type="term" value="P:chorismate biosynthetic process"/>
    <property type="evidence" value="ECO:0007669"/>
    <property type="project" value="UniProtKB-UniRule"/>
</dbReference>
<reference evidence="8 9" key="1">
    <citation type="submission" date="2018-05" db="EMBL/GenBank/DDBJ databases">
        <title>Draft genome of Methanospirillum lacunae Ki8-1.</title>
        <authorList>
            <person name="Dueholm M.S."/>
            <person name="Nielsen P.H."/>
            <person name="Bakmann L.F."/>
            <person name="Otzen D.E."/>
        </authorList>
    </citation>
    <scope>NUCLEOTIDE SEQUENCE [LARGE SCALE GENOMIC DNA]</scope>
    <source>
        <strain evidence="8 9">Ki8-1</strain>
    </source>
</reference>
<dbReference type="GO" id="GO:0005829">
    <property type="term" value="C:cytosol"/>
    <property type="evidence" value="ECO:0007669"/>
    <property type="project" value="TreeGrafter"/>
</dbReference>
<comment type="similarity">
    <text evidence="2 7">Belongs to the chorismate synthase family.</text>
</comment>
<feature type="binding site" evidence="7">
    <location>
        <begin position="123"/>
        <end position="125"/>
    </location>
    <ligand>
        <name>FMN</name>
        <dbReference type="ChEBI" id="CHEBI:58210"/>
    </ligand>
</feature>
<dbReference type="RefSeq" id="WP_109967776.1">
    <property type="nucleotide sequence ID" value="NZ_CP176093.1"/>
</dbReference>
<comment type="caution">
    <text evidence="7">Lacks conserved residue(s) required for the propagation of feature annotation.</text>
</comment>
<protein>
    <recommendedName>
        <fullName evidence="3 7">Chorismate synthase</fullName>
        <shortName evidence="7">CS</shortName>
        <ecNumber evidence="3 7">4.2.3.5</ecNumber>
    </recommendedName>
    <alternativeName>
        <fullName evidence="7">5-enolpyruvylshikimate-3-phosphate phospholyase</fullName>
    </alternativeName>
</protein>
<dbReference type="EC" id="4.2.3.5" evidence="3 7"/>
<evidence type="ECO:0000256" key="4">
    <source>
        <dbReference type="ARBA" id="ARBA00022605"/>
    </source>
</evidence>
<dbReference type="PROSITE" id="PS00787">
    <property type="entry name" value="CHORISMATE_SYNTHASE_1"/>
    <property type="match status" value="1"/>
</dbReference>
<keyword evidence="6 7" id="KW-0456">Lyase</keyword>
<dbReference type="PROSITE" id="PS00788">
    <property type="entry name" value="CHORISMATE_SYNTHASE_2"/>
    <property type="match status" value="1"/>
</dbReference>
<keyword evidence="9" id="KW-1185">Reference proteome</keyword>
<organism evidence="8 9">
    <name type="scientific">Methanospirillum lacunae</name>
    <dbReference type="NCBI Taxonomy" id="668570"/>
    <lineage>
        <taxon>Archaea</taxon>
        <taxon>Methanobacteriati</taxon>
        <taxon>Methanobacteriota</taxon>
        <taxon>Stenosarchaea group</taxon>
        <taxon>Methanomicrobia</taxon>
        <taxon>Methanomicrobiales</taxon>
        <taxon>Methanospirillaceae</taxon>
        <taxon>Methanospirillum</taxon>
    </lineage>
</organism>
<dbReference type="Proteomes" id="UP000245657">
    <property type="component" value="Unassembled WGS sequence"/>
</dbReference>
<dbReference type="Pfam" id="PF01264">
    <property type="entry name" value="Chorismate_synt"/>
    <property type="match status" value="1"/>
</dbReference>
<name>A0A2V2N7J3_9EURY</name>
<comment type="pathway">
    <text evidence="1 7">Metabolic intermediate biosynthesis; chorismate biosynthesis; chorismate from D-erythrose 4-phosphate and phosphoenolpyruvate: step 7/7.</text>
</comment>
<feature type="binding site" evidence="7">
    <location>
        <position position="255"/>
    </location>
    <ligand>
        <name>FMN</name>
        <dbReference type="ChEBI" id="CHEBI:58210"/>
    </ligand>
</feature>
<keyword evidence="7" id="KW-0274">FAD</keyword>
<dbReference type="HAMAP" id="MF_00300">
    <property type="entry name" value="Chorismate_synth"/>
    <property type="match status" value="1"/>
</dbReference>
<comment type="function">
    <text evidence="7">Catalyzes the anti-1,4-elimination of the C-3 phosphate and the C-6 proR hydrogen from 5-enolpyruvylshikimate-3-phosphate (EPSP) to yield chorismate, which is the branch point compound that serves as the starting substrate for the three terminal pathways of aromatic amino acid biosynthesis. This reaction introduces a second double bond into the aromatic ring system.</text>
</comment>
<evidence type="ECO:0000256" key="2">
    <source>
        <dbReference type="ARBA" id="ARBA00008014"/>
    </source>
</evidence>
<dbReference type="PANTHER" id="PTHR21085">
    <property type="entry name" value="CHORISMATE SYNTHASE"/>
    <property type="match status" value="1"/>
</dbReference>
<dbReference type="InterPro" id="IPR035904">
    <property type="entry name" value="Chorismate_synth_AroC_sf"/>
</dbReference>
<dbReference type="GO" id="GO:0008652">
    <property type="term" value="P:amino acid biosynthetic process"/>
    <property type="evidence" value="ECO:0007669"/>
    <property type="project" value="UniProtKB-KW"/>
</dbReference>
<evidence type="ECO:0000256" key="6">
    <source>
        <dbReference type="ARBA" id="ARBA00023239"/>
    </source>
</evidence>
<gene>
    <name evidence="7" type="primary">aroC</name>
    <name evidence="8" type="ORF">DK846_01950</name>
</gene>
<dbReference type="GO" id="GO:0004107">
    <property type="term" value="F:chorismate synthase activity"/>
    <property type="evidence" value="ECO:0007669"/>
    <property type="project" value="UniProtKB-UniRule"/>
</dbReference>
<feature type="binding site" evidence="7">
    <location>
        <position position="46"/>
    </location>
    <ligand>
        <name>NADP(+)</name>
        <dbReference type="ChEBI" id="CHEBI:58349"/>
    </ligand>
</feature>
<keyword evidence="5 7" id="KW-0057">Aromatic amino acid biosynthesis</keyword>
<comment type="cofactor">
    <cofactor evidence="7">
        <name>FMNH2</name>
        <dbReference type="ChEBI" id="CHEBI:57618"/>
    </cofactor>
    <text evidence="7">Reduced FMN (FMNH(2)).</text>
</comment>
<dbReference type="InterPro" id="IPR020541">
    <property type="entry name" value="Chorismate_synthase_CS"/>
</dbReference>
<dbReference type="OrthoDB" id="33049at2157"/>